<evidence type="ECO:0000313" key="2">
    <source>
        <dbReference type="EMBL" id="KAF4475878.1"/>
    </source>
</evidence>
<dbReference type="Proteomes" id="UP000011096">
    <property type="component" value="Unassembled WGS sequence"/>
</dbReference>
<dbReference type="RefSeq" id="XP_031880162.1">
    <property type="nucleotide sequence ID" value="XM_032023094.1"/>
</dbReference>
<evidence type="ECO:0000256" key="1">
    <source>
        <dbReference type="SAM" id="MobiDB-lite"/>
    </source>
</evidence>
<dbReference type="InParanoid" id="A0A7J6IGY4"/>
<reference evidence="2 3" key="1">
    <citation type="submission" date="2012-08" db="EMBL/GenBank/DDBJ databases">
        <authorList>
            <person name="Gan P.H.P."/>
            <person name="Ikeda K."/>
            <person name="Irieda H."/>
            <person name="Narusaka M."/>
            <person name="O'Connell R.J."/>
            <person name="Narusaka Y."/>
            <person name="Takano Y."/>
            <person name="Kubo Y."/>
            <person name="Shirasu K."/>
        </authorList>
    </citation>
    <scope>NUCLEOTIDE SEQUENCE [LARGE SCALE GENOMIC DNA]</scope>
    <source>
        <strain evidence="2 3">Nara gc5</strain>
    </source>
</reference>
<gene>
    <name evidence="2" type="ORF">CGGC5_v014348</name>
</gene>
<name>A0A7J6IGY4_COLFN</name>
<evidence type="ECO:0000313" key="3">
    <source>
        <dbReference type="Proteomes" id="UP000011096"/>
    </source>
</evidence>
<dbReference type="GeneID" id="43607278"/>
<feature type="region of interest" description="Disordered" evidence="1">
    <location>
        <begin position="1"/>
        <end position="28"/>
    </location>
</feature>
<reference evidence="2 3" key="2">
    <citation type="submission" date="2020-04" db="EMBL/GenBank/DDBJ databases">
        <title>Genome sequencing and assembly of multiple isolates from the Colletotrichum gloeosporioides species complex.</title>
        <authorList>
            <person name="Gan P."/>
            <person name="Shirasu K."/>
        </authorList>
    </citation>
    <scope>NUCLEOTIDE SEQUENCE [LARGE SCALE GENOMIC DNA]</scope>
    <source>
        <strain evidence="2 3">Nara gc5</strain>
    </source>
</reference>
<proteinExistence type="predicted"/>
<dbReference type="EMBL" id="ANPB02000009">
    <property type="protein sequence ID" value="KAF4475878.1"/>
    <property type="molecule type" value="Genomic_DNA"/>
</dbReference>
<dbReference type="AlphaFoldDB" id="A0A7J6IGY4"/>
<sequence>MDAPHSGPYLSGKHETVASNLTSDDGSGISPSSPYHSLLYRIPWSAAARCTTPDWTGRLFHFSYQLFQATDIP</sequence>
<keyword evidence="3" id="KW-1185">Reference proteome</keyword>
<accession>A0A7J6IGY4</accession>
<organism evidence="2 3">
    <name type="scientific">Colletotrichum fructicola (strain Nara gc5)</name>
    <name type="common">Anthracnose fungus</name>
    <name type="synonym">Colletotrichum gloeosporioides (strain Nara gc5)</name>
    <dbReference type="NCBI Taxonomy" id="1213859"/>
    <lineage>
        <taxon>Eukaryota</taxon>
        <taxon>Fungi</taxon>
        <taxon>Dikarya</taxon>
        <taxon>Ascomycota</taxon>
        <taxon>Pezizomycotina</taxon>
        <taxon>Sordariomycetes</taxon>
        <taxon>Hypocreomycetidae</taxon>
        <taxon>Glomerellales</taxon>
        <taxon>Glomerellaceae</taxon>
        <taxon>Colletotrichum</taxon>
        <taxon>Colletotrichum gloeosporioides species complex</taxon>
    </lineage>
</organism>
<comment type="caution">
    <text evidence="2">The sequence shown here is derived from an EMBL/GenBank/DDBJ whole genome shotgun (WGS) entry which is preliminary data.</text>
</comment>
<protein>
    <submittedName>
        <fullName evidence="2">Uncharacterized protein</fullName>
    </submittedName>
</protein>